<comment type="caution">
    <text evidence="2">The sequence shown here is derived from an EMBL/GenBank/DDBJ whole genome shotgun (WGS) entry which is preliminary data.</text>
</comment>
<protein>
    <submittedName>
        <fullName evidence="3">MBL fold metallo-hydrolase</fullName>
    </submittedName>
    <submittedName>
        <fullName evidence="2">Phosphoribosyl 1,2-cyclic phosphodiesterase</fullName>
    </submittedName>
</protein>
<gene>
    <name evidence="3" type="ORF">H5982_00425</name>
    <name evidence="2" type="ORF">HNQ43_001164</name>
</gene>
<dbReference type="PANTHER" id="PTHR47619:SF1">
    <property type="entry name" value="EXODEOXYRIBONUCLEASE WALJ"/>
    <property type="match status" value="1"/>
</dbReference>
<accession>A0A7W8D0S5</accession>
<evidence type="ECO:0000313" key="2">
    <source>
        <dbReference type="EMBL" id="MBB5185115.1"/>
    </source>
</evidence>
<sequence>MRVDLLCSGSKGNSCLVRTDSTSILIDCGSTKRYLMDALSRVQQDPSSLDSLLITHTHKDHVSQLSRFASVPVYSYCELDHDQWHLVRPLDCFVLKDLRITVIGLSHDAPKTVGFVIEDQKEKLVYITDTGYLPNHEKVYLENADHYIFESNHDLGMLMKTSRPMFVKQRILSDSGHLSNEDSSMNLTSLINDHTKTILLAHISQEANDPERALDVLKNTFLKKDMPYRGLRIEAAQQFSITSILND</sequence>
<evidence type="ECO:0000313" key="4">
    <source>
        <dbReference type="Proteomes" id="UP000521313"/>
    </source>
</evidence>
<dbReference type="RefSeq" id="WP_183375697.1">
    <property type="nucleotide sequence ID" value="NZ_CAWVLV010000045.1"/>
</dbReference>
<dbReference type="Proteomes" id="UP000775500">
    <property type="component" value="Unassembled WGS sequence"/>
</dbReference>
<dbReference type="InterPro" id="IPR036866">
    <property type="entry name" value="RibonucZ/Hydroxyglut_hydro"/>
</dbReference>
<reference evidence="3" key="2">
    <citation type="submission" date="2020-08" db="EMBL/GenBank/DDBJ databases">
        <authorList>
            <person name="Cejkova D."/>
            <person name="Kubasova T."/>
            <person name="Jahodarova E."/>
            <person name="Rychlik I."/>
        </authorList>
    </citation>
    <scope>NUCLEOTIDE SEQUENCE</scope>
    <source>
        <strain evidence="3">An423</strain>
    </source>
</reference>
<dbReference type="EMBL" id="JACJLU010000001">
    <property type="protein sequence ID" value="MBM6830574.1"/>
    <property type="molecule type" value="Genomic_DNA"/>
</dbReference>
<name>A0A7W8D0S5_9FIRM</name>
<proteinExistence type="predicted"/>
<dbReference type="EMBL" id="JACHHD010000010">
    <property type="protein sequence ID" value="MBB5185115.1"/>
    <property type="molecule type" value="Genomic_DNA"/>
</dbReference>
<dbReference type="SMART" id="SM00849">
    <property type="entry name" value="Lactamase_B"/>
    <property type="match status" value="1"/>
</dbReference>
<dbReference type="Gene3D" id="3.60.15.10">
    <property type="entry name" value="Ribonuclease Z/Hydroxyacylglutathione hydrolase-like"/>
    <property type="match status" value="1"/>
</dbReference>
<evidence type="ECO:0000313" key="3">
    <source>
        <dbReference type="EMBL" id="MBM6830574.1"/>
    </source>
</evidence>
<dbReference type="PANTHER" id="PTHR47619">
    <property type="entry name" value="METALLO-HYDROLASE YYCJ-RELATED"/>
    <property type="match status" value="1"/>
</dbReference>
<organism evidence="2 4">
    <name type="scientific">Faecalicoccus acidiformans</name>
    <dbReference type="NCBI Taxonomy" id="915173"/>
    <lineage>
        <taxon>Bacteria</taxon>
        <taxon>Bacillati</taxon>
        <taxon>Bacillota</taxon>
        <taxon>Erysipelotrichia</taxon>
        <taxon>Erysipelotrichales</taxon>
        <taxon>Erysipelotrichaceae</taxon>
        <taxon>Faecalicoccus</taxon>
    </lineage>
</organism>
<dbReference type="SUPFAM" id="SSF56281">
    <property type="entry name" value="Metallo-hydrolase/oxidoreductase"/>
    <property type="match status" value="1"/>
</dbReference>
<dbReference type="Proteomes" id="UP000521313">
    <property type="component" value="Unassembled WGS sequence"/>
</dbReference>
<evidence type="ECO:0000259" key="1">
    <source>
        <dbReference type="SMART" id="SM00849"/>
    </source>
</evidence>
<reference evidence="3 5" key="3">
    <citation type="journal article" date="2021" name="Sci. Rep.">
        <title>The distribution of antibiotic resistance genes in chicken gut microbiota commensals.</title>
        <authorList>
            <person name="Juricova H."/>
            <person name="Matiasovicova J."/>
            <person name="Kubasova T."/>
            <person name="Cejkova D."/>
            <person name="Rychlik I."/>
        </authorList>
    </citation>
    <scope>NUCLEOTIDE SEQUENCE [LARGE SCALE GENOMIC DNA]</scope>
    <source>
        <strain evidence="3 5">An423</strain>
    </source>
</reference>
<dbReference type="InterPro" id="IPR052533">
    <property type="entry name" value="WalJ/YycJ-like"/>
</dbReference>
<keyword evidence="5" id="KW-1185">Reference proteome</keyword>
<evidence type="ECO:0000313" key="5">
    <source>
        <dbReference type="Proteomes" id="UP000775500"/>
    </source>
</evidence>
<dbReference type="AlphaFoldDB" id="A0A7W8D0S5"/>
<dbReference type="InterPro" id="IPR001279">
    <property type="entry name" value="Metallo-B-lactamas"/>
</dbReference>
<dbReference type="Pfam" id="PF12706">
    <property type="entry name" value="Lactamase_B_2"/>
    <property type="match status" value="1"/>
</dbReference>
<reference evidence="2 4" key="1">
    <citation type="submission" date="2020-08" db="EMBL/GenBank/DDBJ databases">
        <title>Genomic Encyclopedia of Type Strains, Phase IV (KMG-IV): sequencing the most valuable type-strain genomes for metagenomic binning, comparative biology and taxonomic classification.</title>
        <authorList>
            <person name="Goeker M."/>
        </authorList>
    </citation>
    <scope>NUCLEOTIDE SEQUENCE [LARGE SCALE GENOMIC DNA]</scope>
    <source>
        <strain evidence="2 4">DSM 26963</strain>
    </source>
</reference>
<feature type="domain" description="Metallo-beta-lactamase" evidence="1">
    <location>
        <begin position="11"/>
        <end position="170"/>
    </location>
</feature>